<name>A0A109UX77_9SACH</name>
<evidence type="ECO:0000313" key="7">
    <source>
        <dbReference type="Proteomes" id="UP000243052"/>
    </source>
</evidence>
<dbReference type="InterPro" id="IPR057982">
    <property type="entry name" value="TPR_NAA35"/>
</dbReference>
<dbReference type="AlphaFoldDB" id="A0A109UX77"/>
<gene>
    <name evidence="6" type="ORF">AW171_hschr2945</name>
</gene>
<comment type="subcellular location">
    <subcellularLocation>
        <location evidence="1">Cytoplasm</location>
    </subcellularLocation>
</comment>
<dbReference type="InterPro" id="IPR007244">
    <property type="entry name" value="Naa35_N"/>
</dbReference>
<dbReference type="PANTHER" id="PTHR21373:SF0">
    <property type="entry name" value="N-ALPHA-ACETYLTRANSFERASE 35, NATC AUXILIARY SUBUNIT"/>
    <property type="match status" value="1"/>
</dbReference>
<feature type="domain" description="NAA35-like N-terminal" evidence="4">
    <location>
        <begin position="34"/>
        <end position="197"/>
    </location>
</feature>
<dbReference type="EMBL" id="CP014242">
    <property type="protein sequence ID" value="AMD19133.1"/>
    <property type="molecule type" value="Genomic_DNA"/>
</dbReference>
<dbReference type="STRING" id="45286.A0A109UX77"/>
<proteinExistence type="inferred from homology"/>
<reference evidence="6 7" key="1">
    <citation type="submission" date="2016-01" db="EMBL/GenBank/DDBJ databases">
        <title>Genome sequence of the yeast Holleya sinecauda.</title>
        <authorList>
            <person name="Dietrich F.S."/>
        </authorList>
    </citation>
    <scope>NUCLEOTIDE SEQUENCE [LARGE SCALE GENOMIC DNA]</scope>
    <source>
        <strain evidence="6 7">ATCC 58844</strain>
    </source>
</reference>
<accession>A0A109UX77</accession>
<organism evidence="6 7">
    <name type="scientific">Eremothecium sinecaudum</name>
    <dbReference type="NCBI Taxonomy" id="45286"/>
    <lineage>
        <taxon>Eukaryota</taxon>
        <taxon>Fungi</taxon>
        <taxon>Dikarya</taxon>
        <taxon>Ascomycota</taxon>
        <taxon>Saccharomycotina</taxon>
        <taxon>Saccharomycetes</taxon>
        <taxon>Saccharomycetales</taxon>
        <taxon>Saccharomycetaceae</taxon>
        <taxon>Eremothecium</taxon>
    </lineage>
</organism>
<evidence type="ECO:0000313" key="6">
    <source>
        <dbReference type="EMBL" id="AMD19133.1"/>
    </source>
</evidence>
<dbReference type="Pfam" id="PF25789">
    <property type="entry name" value="TPR_NAA35"/>
    <property type="match status" value="1"/>
</dbReference>
<comment type="similarity">
    <text evidence="2">Belongs to the MAK10 family.</text>
</comment>
<dbReference type="PANTHER" id="PTHR21373">
    <property type="entry name" value="GLUCOSE REPRESSIBLE PROTEIN MAK10"/>
    <property type="match status" value="1"/>
</dbReference>
<keyword evidence="3" id="KW-0963">Cytoplasm</keyword>
<dbReference type="OrthoDB" id="269405at2759"/>
<evidence type="ECO:0000256" key="3">
    <source>
        <dbReference type="ARBA" id="ARBA00022490"/>
    </source>
</evidence>
<feature type="domain" description="NAA35-like TPR repeats" evidence="5">
    <location>
        <begin position="312"/>
        <end position="644"/>
    </location>
</feature>
<dbReference type="GeneID" id="28722600"/>
<evidence type="ECO:0000259" key="4">
    <source>
        <dbReference type="Pfam" id="PF04112"/>
    </source>
</evidence>
<dbReference type="RefSeq" id="XP_017986129.1">
    <property type="nucleotide sequence ID" value="XM_018130640.1"/>
</dbReference>
<keyword evidence="7" id="KW-1185">Reference proteome</keyword>
<evidence type="ECO:0000256" key="1">
    <source>
        <dbReference type="ARBA" id="ARBA00004496"/>
    </source>
</evidence>
<dbReference type="Pfam" id="PF04112">
    <property type="entry name" value="Mak10"/>
    <property type="match status" value="1"/>
</dbReference>
<protein>
    <submittedName>
        <fullName evidence="6">HBR232Wp</fullName>
    </submittedName>
</protein>
<evidence type="ECO:0000256" key="2">
    <source>
        <dbReference type="ARBA" id="ARBA00006289"/>
    </source>
</evidence>
<dbReference type="InterPro" id="IPR057983">
    <property type="entry name" value="NAA35-like_N"/>
</dbReference>
<dbReference type="Proteomes" id="UP000243052">
    <property type="component" value="Chromosome ii"/>
</dbReference>
<evidence type="ECO:0000259" key="5">
    <source>
        <dbReference type="Pfam" id="PF25789"/>
    </source>
</evidence>
<sequence length="756" mass="86745">MDSQLKALTLKEPIEYVDITDCLKNLTNKLDAKSIIKDSSFDLFEGTHALEINNCKLDSTLLDLPAEDIEFSCNIAYGKTKAERISYVTSIVDKLSRSIMDWLNDYQSLPTTVLSCQYLEYLSMKYKESGNVTLTSMHLNTGCDLYDQVLSSCATAAIYMINFASSLLRAGVIYQEEDLNCYTMGLEILTEVLIDDVAAELRKTITVLKTKFPDAKRLMQLVLLFDNLLKIPDYRPLIEFPPSDNMQPLHDLIEIAEKLEAEEWTGVVPPGSFSQVIQKRLSNHFPPKALYESSSGQFKAYANMAADILTVLNVRNAVTVFEIRQFAWFFEKCKQRHVVARALFPLYLMRDDQSVLGVYSFTDFTYQTLMQFSLCASKLEQSAPEELEEIQLELDKFYQEMSSINFEWYQNLSQNVCRYRQGYNRQVLLWDSLQANLQHFEMTLESKGLVDELPDGPFFPLNTWVYFMKVTAMLEYILKGFDLEVYKPWESFTMNWYVYYLCNSLECCYERVRAFAEQKITSIRAMNKKLKKMKSGPRKDSLKQTYQRVMATTMPQLRYNVQCINFLAKDCEIMKAIALAQVFQFGILRSFKIIDNKHPGDIKFTSDELLHDLRFKSFSSIGVPKLPDHGAFQETLEAFTPSNPNFESKLKTSVLLLNEELDAADDAVTLLLKCINTEDKSHTDIATGTRLVSEEAVEWYTSIKMSIDAIRSNADDTLEKLGSKTSNNNSTAYRGSLKYLPGTCRFFPLLKVETIE</sequence>
<dbReference type="GO" id="GO:0031417">
    <property type="term" value="C:NatC complex"/>
    <property type="evidence" value="ECO:0007669"/>
    <property type="project" value="InterPro"/>
</dbReference>